<comment type="cofactor">
    <cofactor evidence="1">
        <name>Mg(2+)</name>
        <dbReference type="ChEBI" id="CHEBI:18420"/>
    </cofactor>
</comment>
<dbReference type="Pfam" id="PF00990">
    <property type="entry name" value="GGDEF"/>
    <property type="match status" value="1"/>
</dbReference>
<dbReference type="CDD" id="cd12914">
    <property type="entry name" value="PDC1_DGC_like"/>
    <property type="match status" value="1"/>
</dbReference>
<evidence type="ECO:0000256" key="5">
    <source>
        <dbReference type="SAM" id="Phobius"/>
    </source>
</evidence>
<dbReference type="PROSITE" id="PS50887">
    <property type="entry name" value="GGDEF"/>
    <property type="match status" value="1"/>
</dbReference>
<dbReference type="Gene3D" id="3.30.70.270">
    <property type="match status" value="1"/>
</dbReference>
<dbReference type="NCBIfam" id="TIGR00254">
    <property type="entry name" value="GGDEF"/>
    <property type="match status" value="1"/>
</dbReference>
<dbReference type="PANTHER" id="PTHR45138">
    <property type="entry name" value="REGULATORY COMPONENTS OF SENSORY TRANSDUCTION SYSTEM"/>
    <property type="match status" value="1"/>
</dbReference>
<comment type="pathway">
    <text evidence="2">Purine metabolism; 3',5'-cyclic di-GMP biosynthesis.</text>
</comment>
<dbReference type="InterPro" id="IPR029787">
    <property type="entry name" value="Nucleotide_cyclase"/>
</dbReference>
<dbReference type="OrthoDB" id="9812260at2"/>
<reference evidence="7 8" key="1">
    <citation type="submission" date="2019-03" db="EMBL/GenBank/DDBJ databases">
        <title>Genomic Encyclopedia of Type Strains, Phase IV (KMG-IV): sequencing the most valuable type-strain genomes for metagenomic binning, comparative biology and taxonomic classification.</title>
        <authorList>
            <person name="Goeker M."/>
        </authorList>
    </citation>
    <scope>NUCLEOTIDE SEQUENCE [LARGE SCALE GENOMIC DNA]</scope>
    <source>
        <strain evidence="7 8">DSM 19580</strain>
    </source>
</reference>
<sequence length="517" mass="58004">MVSQPEPAKEPAVNSSLQLMIMLLIICIVLAILGLNAWSMLASYQRDIRETEENATNLALSLSRQAEDTFLQVDITLRDLAERIENSSDDPASLVPLQEIMKTKNENLPQVLGIFFYGNTGKWLATSSGEANPTGDNSDRAYFRYHQTHDTVEMHIDNVVKSRSTGQFIIPVSRRINNADGSFRGVLLATVAVDYFKQYYGYFSLSQNDVLSLLIADGHVLYGRPYMDRVMGKDMSVSPLFKRYLADSTFGTATFISALDGIERIYGYARLKRYPLVVAAGYDKADRIKQWRNDSIGHAIGSLMLIMIICALGYVIIRQVREGMVTQYELVKVRNQLMQLNSNLEMMAMIDGLTGLSNRRFFDLSLDEHLRQAFMHKRPLALILLDVDYFKNYNDRYGHVAGDICLQNVGDILRHLPGRKNDVVARYGGEEFAIILPDTDIHTALTVAENIVHLVRQRRIPHESSQLPSGVVTISAGVFAAIPTTADEDKRHMIAHADKALYLAKSSGRDCAKISQI</sequence>
<dbReference type="EC" id="2.7.7.65" evidence="3"/>
<dbReference type="EMBL" id="SMCR01000007">
    <property type="protein sequence ID" value="TCV94335.1"/>
    <property type="molecule type" value="Genomic_DNA"/>
</dbReference>
<name>A0A4R3YNB7_9GAMM</name>
<dbReference type="GO" id="GO:1902201">
    <property type="term" value="P:negative regulation of bacterial-type flagellum-dependent cell motility"/>
    <property type="evidence" value="ECO:0007669"/>
    <property type="project" value="TreeGrafter"/>
</dbReference>
<accession>A0A4R3YNB7</accession>
<dbReference type="InterPro" id="IPR050469">
    <property type="entry name" value="Diguanylate_Cyclase"/>
</dbReference>
<keyword evidence="5" id="KW-1133">Transmembrane helix</keyword>
<keyword evidence="5" id="KW-0812">Transmembrane</keyword>
<evidence type="ECO:0000256" key="3">
    <source>
        <dbReference type="ARBA" id="ARBA00012528"/>
    </source>
</evidence>
<comment type="catalytic activity">
    <reaction evidence="4">
        <text>2 GTP = 3',3'-c-di-GMP + 2 diphosphate</text>
        <dbReference type="Rhea" id="RHEA:24898"/>
        <dbReference type="ChEBI" id="CHEBI:33019"/>
        <dbReference type="ChEBI" id="CHEBI:37565"/>
        <dbReference type="ChEBI" id="CHEBI:58805"/>
        <dbReference type="EC" id="2.7.7.65"/>
    </reaction>
</comment>
<feature type="domain" description="GGDEF" evidence="6">
    <location>
        <begin position="378"/>
        <end position="517"/>
    </location>
</feature>
<proteinExistence type="predicted"/>
<dbReference type="GO" id="GO:0052621">
    <property type="term" value="F:diguanylate cyclase activity"/>
    <property type="evidence" value="ECO:0007669"/>
    <property type="project" value="UniProtKB-EC"/>
</dbReference>
<dbReference type="Pfam" id="PF22588">
    <property type="entry name" value="dCache_1_like"/>
    <property type="match status" value="1"/>
</dbReference>
<dbReference type="GO" id="GO:0005886">
    <property type="term" value="C:plasma membrane"/>
    <property type="evidence" value="ECO:0007669"/>
    <property type="project" value="TreeGrafter"/>
</dbReference>
<dbReference type="InterPro" id="IPR043128">
    <property type="entry name" value="Rev_trsase/Diguanyl_cyclase"/>
</dbReference>
<dbReference type="CDD" id="cd12915">
    <property type="entry name" value="PDC2_DGC_like"/>
    <property type="match status" value="1"/>
</dbReference>
<evidence type="ECO:0000256" key="2">
    <source>
        <dbReference type="ARBA" id="ARBA00004665"/>
    </source>
</evidence>
<evidence type="ECO:0000256" key="1">
    <source>
        <dbReference type="ARBA" id="ARBA00001946"/>
    </source>
</evidence>
<dbReference type="Proteomes" id="UP000295719">
    <property type="component" value="Unassembled WGS sequence"/>
</dbReference>
<evidence type="ECO:0000313" key="8">
    <source>
        <dbReference type="Proteomes" id="UP000295719"/>
    </source>
</evidence>
<dbReference type="SMART" id="SM00267">
    <property type="entry name" value="GGDEF"/>
    <property type="match status" value="1"/>
</dbReference>
<dbReference type="AlphaFoldDB" id="A0A4R3YNB7"/>
<organism evidence="7 8">
    <name type="scientific">Biostraticola tofi</name>
    <dbReference type="NCBI Taxonomy" id="466109"/>
    <lineage>
        <taxon>Bacteria</taxon>
        <taxon>Pseudomonadati</taxon>
        <taxon>Pseudomonadota</taxon>
        <taxon>Gammaproteobacteria</taxon>
        <taxon>Enterobacterales</taxon>
        <taxon>Bruguierivoracaceae</taxon>
        <taxon>Biostraticola</taxon>
    </lineage>
</organism>
<feature type="transmembrane region" description="Helical" evidence="5">
    <location>
        <begin position="20"/>
        <end position="41"/>
    </location>
</feature>
<dbReference type="PANTHER" id="PTHR45138:SF9">
    <property type="entry name" value="DIGUANYLATE CYCLASE DGCM-RELATED"/>
    <property type="match status" value="1"/>
</dbReference>
<protein>
    <recommendedName>
        <fullName evidence="3">diguanylate cyclase</fullName>
        <ecNumber evidence="3">2.7.7.65</ecNumber>
    </recommendedName>
</protein>
<evidence type="ECO:0000256" key="4">
    <source>
        <dbReference type="ARBA" id="ARBA00034247"/>
    </source>
</evidence>
<dbReference type="GO" id="GO:0043709">
    <property type="term" value="P:cell adhesion involved in single-species biofilm formation"/>
    <property type="evidence" value="ECO:0007669"/>
    <property type="project" value="TreeGrafter"/>
</dbReference>
<dbReference type="Gene3D" id="3.30.450.20">
    <property type="entry name" value="PAS domain"/>
    <property type="match status" value="2"/>
</dbReference>
<keyword evidence="8" id="KW-1185">Reference proteome</keyword>
<dbReference type="InterPro" id="IPR000160">
    <property type="entry name" value="GGDEF_dom"/>
</dbReference>
<gene>
    <name evidence="7" type="ORF">EDC52_10776</name>
</gene>
<dbReference type="SUPFAM" id="SSF55073">
    <property type="entry name" value="Nucleotide cyclase"/>
    <property type="match status" value="1"/>
</dbReference>
<feature type="transmembrane region" description="Helical" evidence="5">
    <location>
        <begin position="296"/>
        <end position="317"/>
    </location>
</feature>
<evidence type="ECO:0000313" key="7">
    <source>
        <dbReference type="EMBL" id="TCV94335.1"/>
    </source>
</evidence>
<dbReference type="InterPro" id="IPR054327">
    <property type="entry name" value="His-kinase-like_sensor"/>
</dbReference>
<evidence type="ECO:0000259" key="6">
    <source>
        <dbReference type="PROSITE" id="PS50887"/>
    </source>
</evidence>
<comment type="caution">
    <text evidence="7">The sequence shown here is derived from an EMBL/GenBank/DDBJ whole genome shotgun (WGS) entry which is preliminary data.</text>
</comment>
<dbReference type="FunFam" id="3.30.70.270:FF:000001">
    <property type="entry name" value="Diguanylate cyclase domain protein"/>
    <property type="match status" value="1"/>
</dbReference>
<dbReference type="CDD" id="cd01949">
    <property type="entry name" value="GGDEF"/>
    <property type="match status" value="1"/>
</dbReference>
<keyword evidence="5" id="KW-0472">Membrane</keyword>